<dbReference type="Proteomes" id="UP000556026">
    <property type="component" value="Unassembled WGS sequence"/>
</dbReference>
<dbReference type="GO" id="GO:0020037">
    <property type="term" value="F:heme binding"/>
    <property type="evidence" value="ECO:0007669"/>
    <property type="project" value="InterPro"/>
</dbReference>
<dbReference type="GO" id="GO:0009055">
    <property type="term" value="F:electron transfer activity"/>
    <property type="evidence" value="ECO:0007669"/>
    <property type="project" value="InterPro"/>
</dbReference>
<protein>
    <recommendedName>
        <fullName evidence="8">Cytochrome c domain-containing protein</fullName>
    </recommendedName>
</protein>
<dbReference type="RefSeq" id="WP_183353160.1">
    <property type="nucleotide sequence ID" value="NZ_BLXX01000001.1"/>
</dbReference>
<dbReference type="PROSITE" id="PS51007">
    <property type="entry name" value="CYTC"/>
    <property type="match status" value="1"/>
</dbReference>
<dbReference type="EMBL" id="BLXX01000001">
    <property type="protein sequence ID" value="GFO58317.1"/>
    <property type="molecule type" value="Genomic_DNA"/>
</dbReference>
<dbReference type="InterPro" id="IPR051811">
    <property type="entry name" value="Cytochrome_c550/c551-like"/>
</dbReference>
<evidence type="ECO:0000313" key="10">
    <source>
        <dbReference type="Proteomes" id="UP000556026"/>
    </source>
</evidence>
<keyword evidence="10" id="KW-1185">Reference proteome</keyword>
<name>A0A6V8MED8_9BACT</name>
<evidence type="ECO:0000256" key="4">
    <source>
        <dbReference type="ARBA" id="ARBA00022982"/>
    </source>
</evidence>
<dbReference type="PANTHER" id="PTHR37823:SF1">
    <property type="entry name" value="CYTOCHROME C-553-LIKE"/>
    <property type="match status" value="1"/>
</dbReference>
<reference evidence="10" key="1">
    <citation type="submission" date="2020-06" db="EMBL/GenBank/DDBJ databases">
        <title>Draft genomic sequence of Geomonas sp. Red330.</title>
        <authorList>
            <person name="Itoh H."/>
            <person name="Zhenxing X."/>
            <person name="Ushijima N."/>
            <person name="Masuda Y."/>
            <person name="Shiratori Y."/>
            <person name="Senoo K."/>
        </authorList>
    </citation>
    <scope>NUCLEOTIDE SEQUENCE [LARGE SCALE GENOMIC DNA]</scope>
    <source>
        <strain evidence="10">Red330</strain>
    </source>
</reference>
<proteinExistence type="predicted"/>
<evidence type="ECO:0000259" key="8">
    <source>
        <dbReference type="PROSITE" id="PS51007"/>
    </source>
</evidence>
<evidence type="ECO:0000256" key="3">
    <source>
        <dbReference type="ARBA" id="ARBA00022723"/>
    </source>
</evidence>
<evidence type="ECO:0000256" key="1">
    <source>
        <dbReference type="ARBA" id="ARBA00022448"/>
    </source>
</evidence>
<dbReference type="SUPFAM" id="SSF46626">
    <property type="entry name" value="Cytochrome c"/>
    <property type="match status" value="1"/>
</dbReference>
<evidence type="ECO:0000256" key="7">
    <source>
        <dbReference type="SAM" id="Phobius"/>
    </source>
</evidence>
<evidence type="ECO:0000313" key="9">
    <source>
        <dbReference type="EMBL" id="GFO58317.1"/>
    </source>
</evidence>
<dbReference type="Pfam" id="PF13442">
    <property type="entry name" value="Cytochrome_CBB3"/>
    <property type="match status" value="1"/>
</dbReference>
<feature type="domain" description="Cytochrome c" evidence="8">
    <location>
        <begin position="86"/>
        <end position="163"/>
    </location>
</feature>
<dbReference type="GO" id="GO:0005506">
    <property type="term" value="F:iron ion binding"/>
    <property type="evidence" value="ECO:0007669"/>
    <property type="project" value="InterPro"/>
</dbReference>
<keyword evidence="7" id="KW-1133">Transmembrane helix</keyword>
<keyword evidence="4" id="KW-0249">Electron transport</keyword>
<feature type="transmembrane region" description="Helical" evidence="7">
    <location>
        <begin position="25"/>
        <end position="49"/>
    </location>
</feature>
<comment type="caution">
    <text evidence="9">The sequence shown here is derived from an EMBL/GenBank/DDBJ whole genome shotgun (WGS) entry which is preliminary data.</text>
</comment>
<organism evidence="9 10">
    <name type="scientific">Geomonas silvestris</name>
    <dbReference type="NCBI Taxonomy" id="2740184"/>
    <lineage>
        <taxon>Bacteria</taxon>
        <taxon>Pseudomonadati</taxon>
        <taxon>Thermodesulfobacteriota</taxon>
        <taxon>Desulfuromonadia</taxon>
        <taxon>Geobacterales</taxon>
        <taxon>Geobacteraceae</taxon>
        <taxon>Geomonas</taxon>
    </lineage>
</organism>
<evidence type="ECO:0000256" key="6">
    <source>
        <dbReference type="PROSITE-ProRule" id="PRU00433"/>
    </source>
</evidence>
<keyword evidence="7" id="KW-0472">Membrane</keyword>
<dbReference type="PANTHER" id="PTHR37823">
    <property type="entry name" value="CYTOCHROME C-553-LIKE"/>
    <property type="match status" value="1"/>
</dbReference>
<dbReference type="InterPro" id="IPR008168">
    <property type="entry name" value="Cyt_C_IC"/>
</dbReference>
<keyword evidence="1" id="KW-0813">Transport</keyword>
<dbReference type="InterPro" id="IPR036909">
    <property type="entry name" value="Cyt_c-like_dom_sf"/>
</dbReference>
<sequence length="163" mass="17645">MALEHKDYDGISYNPQDKPPLVFKLLFTGLIIWGIAFMGHFLFGGWTSLGEYAQKKSAKEAMLKAQQLKDVAPEAAAPIPEAKKVELMAAGKKEFAERCAACHGASAKGGIGPDLTQVKYKYGRTPDAIAQSIAEGRPGGMPSFKNDLSKEKVEGLVQYLLSL</sequence>
<dbReference type="AlphaFoldDB" id="A0A6V8MED8"/>
<keyword evidence="7" id="KW-0812">Transmembrane</keyword>
<dbReference type="Gene3D" id="1.10.760.10">
    <property type="entry name" value="Cytochrome c-like domain"/>
    <property type="match status" value="1"/>
</dbReference>
<keyword evidence="5 6" id="KW-0408">Iron</keyword>
<dbReference type="PRINTS" id="PR00605">
    <property type="entry name" value="CYTCHROMECIC"/>
</dbReference>
<gene>
    <name evidence="9" type="ORF">GMST_06420</name>
</gene>
<keyword evidence="2 6" id="KW-0349">Heme</keyword>
<keyword evidence="3 6" id="KW-0479">Metal-binding</keyword>
<evidence type="ECO:0000256" key="5">
    <source>
        <dbReference type="ARBA" id="ARBA00023004"/>
    </source>
</evidence>
<evidence type="ECO:0000256" key="2">
    <source>
        <dbReference type="ARBA" id="ARBA00022617"/>
    </source>
</evidence>
<accession>A0A6V8MED8</accession>
<dbReference type="InterPro" id="IPR009056">
    <property type="entry name" value="Cyt_c-like_dom"/>
</dbReference>